<evidence type="ECO:0000313" key="1">
    <source>
        <dbReference type="EMBL" id="QRV02748.1"/>
    </source>
</evidence>
<name>A0ABX7IHY4_9ACTO</name>
<keyword evidence="2" id="KW-1185">Reference proteome</keyword>
<dbReference type="EMBL" id="CP070228">
    <property type="protein sequence ID" value="QRV02748.1"/>
    <property type="molecule type" value="Genomic_DNA"/>
</dbReference>
<evidence type="ECO:0000313" key="2">
    <source>
        <dbReference type="Proteomes" id="UP000602653"/>
    </source>
</evidence>
<accession>A0ABX7IHY4</accession>
<dbReference type="Proteomes" id="UP000602653">
    <property type="component" value="Chromosome"/>
</dbReference>
<gene>
    <name evidence="1" type="ORF">JTE88_03140</name>
</gene>
<sequence>MGQKLIRIQQGPQELSIFDYISLVDDRSRMGNLRFFSNGELLAEHTSLLPTENDVLSIAGKAQNLTHLSEEDISHIAFAGSSLGGARPKINVIDSLSG</sequence>
<organism evidence="1 2">
    <name type="scientific">Arcanobacterium phocisimile</name>
    <dbReference type="NCBI Taxonomy" id="1302235"/>
    <lineage>
        <taxon>Bacteria</taxon>
        <taxon>Bacillati</taxon>
        <taxon>Actinomycetota</taxon>
        <taxon>Actinomycetes</taxon>
        <taxon>Actinomycetales</taxon>
        <taxon>Actinomycetaceae</taxon>
        <taxon>Arcanobacterium</taxon>
    </lineage>
</organism>
<dbReference type="RefSeq" id="WP_204425328.1">
    <property type="nucleotide sequence ID" value="NZ_CP070228.1"/>
</dbReference>
<protein>
    <submittedName>
        <fullName evidence="1">Uncharacterized protein</fullName>
    </submittedName>
</protein>
<proteinExistence type="predicted"/>
<reference evidence="1 2" key="1">
    <citation type="submission" date="2021-02" db="EMBL/GenBank/DDBJ databases">
        <title>Complete Genome Sequence of Arcanobacterium phocisimile strain DSM 26142T from a harbour seal.</title>
        <authorList>
            <person name="Borowiak M."/>
            <person name="Alssahen M."/>
            <person name="Malorny B."/>
            <person name="Laemmler C."/>
            <person name="Siebert U."/>
            <person name="Ploetz M."/>
            <person name="Abdulmawjood A."/>
        </authorList>
    </citation>
    <scope>NUCLEOTIDE SEQUENCE [LARGE SCALE GENOMIC DNA]</scope>
    <source>
        <strain evidence="1 2">DSM 26142</strain>
    </source>
</reference>